<sequence>MHREKDHSTQTVYCALKPFPHENLQLPNTPSFLVYQNLSKYKQDAIKEVREFCTTIKSNNCVVVKEKDLFHAQLESILPSKYEVDIGDIREEYDDLPSDNKICISFESYFDKAQISHRIKNQTAWANSNSLEQIKDSKIKKIDEAKQETLKKLKMMPDDTADEEDFLPSRDKTEEATSALSEINMDEFKKTWKSPVHFIKAVSKGYRTQDV</sequence>
<organism evidence="2 3">
    <name type="scientific">Saccharomyces uvarum</name>
    <name type="common">Yeast</name>
    <name type="synonym">Saccharomyces bayanus var. uvarum</name>
    <dbReference type="NCBI Taxonomy" id="230603"/>
    <lineage>
        <taxon>Eukaryota</taxon>
        <taxon>Fungi</taxon>
        <taxon>Dikarya</taxon>
        <taxon>Ascomycota</taxon>
        <taxon>Saccharomycotina</taxon>
        <taxon>Saccharomycetes</taxon>
        <taxon>Saccharomycetales</taxon>
        <taxon>Saccharomycetaceae</taxon>
        <taxon>Saccharomyces</taxon>
    </lineage>
</organism>
<proteinExistence type="predicted"/>
<evidence type="ECO:0000256" key="1">
    <source>
        <dbReference type="SAM" id="MobiDB-lite"/>
    </source>
</evidence>
<evidence type="ECO:0000313" key="2">
    <source>
        <dbReference type="EMBL" id="CAI4058586.1"/>
    </source>
</evidence>
<dbReference type="Proteomes" id="UP001162090">
    <property type="component" value="Chromosome 4"/>
</dbReference>
<gene>
    <name evidence="2" type="primary">SUVC04G2710</name>
    <name evidence="2" type="ORF">SUVC_04G2710</name>
</gene>
<name>A0AA35JG93_SACUV</name>
<dbReference type="EMBL" id="OX365915">
    <property type="protein sequence ID" value="CAI4058586.1"/>
    <property type="molecule type" value="Genomic_DNA"/>
</dbReference>
<feature type="region of interest" description="Disordered" evidence="1">
    <location>
        <begin position="156"/>
        <end position="177"/>
    </location>
</feature>
<protein>
    <submittedName>
        <fullName evidence="2">Uncharacterized protein</fullName>
    </submittedName>
</protein>
<dbReference type="AlphaFoldDB" id="A0AA35JG93"/>
<reference evidence="2" key="1">
    <citation type="submission" date="2022-10" db="EMBL/GenBank/DDBJ databases">
        <authorList>
            <person name="Byrne P K."/>
        </authorList>
    </citation>
    <scope>NUCLEOTIDE SEQUENCE</scope>
    <source>
        <strain evidence="2">CBS7001</strain>
    </source>
</reference>
<accession>A0AA35JG93</accession>
<evidence type="ECO:0000313" key="3">
    <source>
        <dbReference type="Proteomes" id="UP001162090"/>
    </source>
</evidence>